<evidence type="ECO:0000256" key="7">
    <source>
        <dbReference type="RuleBase" id="RU003346"/>
    </source>
</evidence>
<feature type="transmembrane region" description="Helical" evidence="8">
    <location>
        <begin position="132"/>
        <end position="152"/>
    </location>
</feature>
<evidence type="ECO:0000256" key="5">
    <source>
        <dbReference type="ARBA" id="ARBA00022989"/>
    </source>
</evidence>
<dbReference type="InterPro" id="IPR036259">
    <property type="entry name" value="MFS_trans_sf"/>
</dbReference>
<evidence type="ECO:0000256" key="6">
    <source>
        <dbReference type="ARBA" id="ARBA00023136"/>
    </source>
</evidence>
<feature type="transmembrane region" description="Helical" evidence="8">
    <location>
        <begin position="274"/>
        <end position="293"/>
    </location>
</feature>
<gene>
    <name evidence="10" type="ORF">QQ020_03465</name>
</gene>
<feature type="transmembrane region" description="Helical" evidence="8">
    <location>
        <begin position="331"/>
        <end position="354"/>
    </location>
</feature>
<feature type="transmembrane region" description="Helical" evidence="8">
    <location>
        <begin position="399"/>
        <end position="418"/>
    </location>
</feature>
<keyword evidence="5 8" id="KW-1133">Transmembrane helix</keyword>
<feature type="transmembrane region" description="Helical" evidence="8">
    <location>
        <begin position="164"/>
        <end position="184"/>
    </location>
</feature>
<dbReference type="InterPro" id="IPR020846">
    <property type="entry name" value="MFS_dom"/>
</dbReference>
<evidence type="ECO:0000259" key="9">
    <source>
        <dbReference type="PROSITE" id="PS50850"/>
    </source>
</evidence>
<dbReference type="PANTHER" id="PTHR48020:SF12">
    <property type="entry name" value="PROTON MYO-INOSITOL COTRANSPORTER"/>
    <property type="match status" value="1"/>
</dbReference>
<dbReference type="NCBIfam" id="TIGR00879">
    <property type="entry name" value="SP"/>
    <property type="match status" value="1"/>
</dbReference>
<evidence type="ECO:0000256" key="8">
    <source>
        <dbReference type="SAM" id="Phobius"/>
    </source>
</evidence>
<organism evidence="10 11">
    <name type="scientific">Agaribacillus aureus</name>
    <dbReference type="NCBI Taxonomy" id="3051825"/>
    <lineage>
        <taxon>Bacteria</taxon>
        <taxon>Pseudomonadati</taxon>
        <taxon>Bacteroidota</taxon>
        <taxon>Cytophagia</taxon>
        <taxon>Cytophagales</taxon>
        <taxon>Splendidivirgaceae</taxon>
        <taxon>Agaribacillus</taxon>
    </lineage>
</organism>
<proteinExistence type="inferred from homology"/>
<dbReference type="SUPFAM" id="SSF103473">
    <property type="entry name" value="MFS general substrate transporter"/>
    <property type="match status" value="1"/>
</dbReference>
<dbReference type="Gene3D" id="1.20.1250.20">
    <property type="entry name" value="MFS general substrate transporter like domains"/>
    <property type="match status" value="1"/>
</dbReference>
<comment type="similarity">
    <text evidence="2 7">Belongs to the major facilitator superfamily. Sugar transporter (TC 2.A.1.1) family.</text>
</comment>
<evidence type="ECO:0000256" key="3">
    <source>
        <dbReference type="ARBA" id="ARBA00022448"/>
    </source>
</evidence>
<sequence>MKKFVFFNALVAALGGFLFGFDTAVISGAEQDIQKLWGLSDLTHGLAVAIALYGTVIGSLLAGFPSEVIGRKKTLIIVGFLYLFSALGSALAPEIYSFMIFRFLGGLGVGVSSVTAPMYISEISPAKFRGRLVALFQFNIVLGIMVAFISNYLVEGTSENDWRWMLGIEAFPAFFYGVLVYFIPESPRWLLLHKGNEQAAKAILAKMDPESVNESIDAIKASVIDVKENLFSRKFNKPVILVFLFAFFNQLSGINAIIYFAPRIFNAAGLATDSSLLSTAGIGLVNLVFTLLGMSVIDKVGRKKLMYFGSVGLMLSLALIAVYISKDFEEIYLFFFIYIGFFAMSQGAVIWVFIAEIFPNTVRAYGQSFGSFTHWLFAAIIAHVFPYFANLFIDNQGPIFGFFGFMMLLQLLFVWKLMPETKGLSLEKIQKILKIE</sequence>
<accession>A0ABT8L3Q3</accession>
<evidence type="ECO:0000313" key="11">
    <source>
        <dbReference type="Proteomes" id="UP001172083"/>
    </source>
</evidence>
<dbReference type="InterPro" id="IPR005829">
    <property type="entry name" value="Sugar_transporter_CS"/>
</dbReference>
<keyword evidence="3 7" id="KW-0813">Transport</keyword>
<evidence type="ECO:0000313" key="10">
    <source>
        <dbReference type="EMBL" id="MDN5211086.1"/>
    </source>
</evidence>
<protein>
    <submittedName>
        <fullName evidence="10">Sugar porter family MFS transporter</fullName>
    </submittedName>
</protein>
<feature type="transmembrane region" description="Helical" evidence="8">
    <location>
        <begin position="305"/>
        <end position="325"/>
    </location>
</feature>
<comment type="subcellular location">
    <subcellularLocation>
        <location evidence="1">Membrane</location>
        <topology evidence="1">Multi-pass membrane protein</topology>
    </subcellularLocation>
</comment>
<dbReference type="Pfam" id="PF00083">
    <property type="entry name" value="Sugar_tr"/>
    <property type="match status" value="1"/>
</dbReference>
<dbReference type="PROSITE" id="PS00216">
    <property type="entry name" value="SUGAR_TRANSPORT_1"/>
    <property type="match status" value="1"/>
</dbReference>
<dbReference type="InterPro" id="IPR050814">
    <property type="entry name" value="Myo-inositol_Transporter"/>
</dbReference>
<feature type="transmembrane region" description="Helical" evidence="8">
    <location>
        <begin position="74"/>
        <end position="92"/>
    </location>
</feature>
<dbReference type="InterPro" id="IPR003663">
    <property type="entry name" value="Sugar/inositol_transpt"/>
</dbReference>
<dbReference type="EMBL" id="JAUJEB010000001">
    <property type="protein sequence ID" value="MDN5211086.1"/>
    <property type="molecule type" value="Genomic_DNA"/>
</dbReference>
<reference evidence="10" key="1">
    <citation type="submission" date="2023-06" db="EMBL/GenBank/DDBJ databases">
        <title>Genomic of Agaribacillus aureum.</title>
        <authorList>
            <person name="Wang G."/>
        </authorList>
    </citation>
    <scope>NUCLEOTIDE SEQUENCE</scope>
    <source>
        <strain evidence="10">BMA12</strain>
    </source>
</reference>
<dbReference type="PRINTS" id="PR00171">
    <property type="entry name" value="SUGRTRNSPORT"/>
</dbReference>
<dbReference type="PROSITE" id="PS00217">
    <property type="entry name" value="SUGAR_TRANSPORT_2"/>
    <property type="match status" value="1"/>
</dbReference>
<dbReference type="PROSITE" id="PS50850">
    <property type="entry name" value="MFS"/>
    <property type="match status" value="1"/>
</dbReference>
<dbReference type="RefSeq" id="WP_346756422.1">
    <property type="nucleotide sequence ID" value="NZ_JAUJEB010000001.1"/>
</dbReference>
<evidence type="ECO:0000256" key="2">
    <source>
        <dbReference type="ARBA" id="ARBA00010992"/>
    </source>
</evidence>
<dbReference type="Proteomes" id="UP001172083">
    <property type="component" value="Unassembled WGS sequence"/>
</dbReference>
<keyword evidence="11" id="KW-1185">Reference proteome</keyword>
<feature type="transmembrane region" description="Helical" evidence="8">
    <location>
        <begin position="375"/>
        <end position="393"/>
    </location>
</feature>
<keyword evidence="4 8" id="KW-0812">Transmembrane</keyword>
<name>A0ABT8L3Q3_9BACT</name>
<evidence type="ECO:0000256" key="1">
    <source>
        <dbReference type="ARBA" id="ARBA00004141"/>
    </source>
</evidence>
<dbReference type="PANTHER" id="PTHR48020">
    <property type="entry name" value="PROTON MYO-INOSITOL COTRANSPORTER"/>
    <property type="match status" value="1"/>
</dbReference>
<feature type="domain" description="Major facilitator superfamily (MFS) profile" evidence="9">
    <location>
        <begin position="8"/>
        <end position="422"/>
    </location>
</feature>
<keyword evidence="6 8" id="KW-0472">Membrane</keyword>
<feature type="transmembrane region" description="Helical" evidence="8">
    <location>
        <begin position="98"/>
        <end position="120"/>
    </location>
</feature>
<evidence type="ECO:0000256" key="4">
    <source>
        <dbReference type="ARBA" id="ARBA00022692"/>
    </source>
</evidence>
<feature type="transmembrane region" description="Helical" evidence="8">
    <location>
        <begin position="44"/>
        <end position="62"/>
    </location>
</feature>
<comment type="caution">
    <text evidence="10">The sequence shown here is derived from an EMBL/GenBank/DDBJ whole genome shotgun (WGS) entry which is preliminary data.</text>
</comment>
<feature type="transmembrane region" description="Helical" evidence="8">
    <location>
        <begin position="239"/>
        <end position="262"/>
    </location>
</feature>
<dbReference type="InterPro" id="IPR005828">
    <property type="entry name" value="MFS_sugar_transport-like"/>
</dbReference>